<sequence length="352" mass="39443">MNRFTPLDERFAHQIPEPFPNTVTFHHEWRESLFFVMHSPDGPGDVVISTLAHFPARGEMDSLQLGRVGGASLITKHVRTVDGDQDLFQVGGVTIDIIEPLKKIRLQVVESPATSATLDITFTARTQPYQLRRGTMKAGHEIVWDQSHMFQSGTYNGTYTYKGQTHKVENWWGQRDHSWGIRAHGRCPMWMWLAIQLPEGMLGVWNWEYPNGARVYTDGCFAPSDGSDPIPVIGFEHDLQWQDENENETSYDRFGENVHGLGGVVHFTLQGGRKITVTAQGKWAQRYSDITNRTGAALGGGLSEMVVTTSDGTKGTAIYEVTGSWHHKYFPLARGEHLPPNGITPGENEIAR</sequence>
<organism evidence="1 2">
    <name type="scientific">Acidimicrobiia bacterium BACL6 MAG-120924-bin43</name>
    <dbReference type="NCBI Taxonomy" id="1655583"/>
    <lineage>
        <taxon>Bacteria</taxon>
        <taxon>Bacillati</taxon>
        <taxon>Actinomycetota</taxon>
        <taxon>Acidimicrobiia</taxon>
        <taxon>acIV cluster</taxon>
    </lineage>
</organism>
<accession>A0A0R2QDY5</accession>
<evidence type="ECO:0000313" key="2">
    <source>
        <dbReference type="Proteomes" id="UP000051017"/>
    </source>
</evidence>
<comment type="caution">
    <text evidence="1">The sequence shown here is derived from an EMBL/GenBank/DDBJ whole genome shotgun (WGS) entry which is preliminary data.</text>
</comment>
<dbReference type="Proteomes" id="UP000051017">
    <property type="component" value="Unassembled WGS sequence"/>
</dbReference>
<dbReference type="AlphaFoldDB" id="A0A0R2QDY5"/>
<name>A0A0R2QDY5_9ACTN</name>
<gene>
    <name evidence="1" type="ORF">ABR75_07255</name>
</gene>
<dbReference type="EMBL" id="LIBJ01000170">
    <property type="protein sequence ID" value="KRO47328.1"/>
    <property type="molecule type" value="Genomic_DNA"/>
</dbReference>
<protein>
    <recommendedName>
        <fullName evidence="3">AttH domain-containing protein</fullName>
    </recommendedName>
</protein>
<evidence type="ECO:0000313" key="1">
    <source>
        <dbReference type="EMBL" id="KRO47328.1"/>
    </source>
</evidence>
<evidence type="ECO:0008006" key="3">
    <source>
        <dbReference type="Google" id="ProtNLM"/>
    </source>
</evidence>
<proteinExistence type="predicted"/>
<dbReference type="SUPFAM" id="SSF159245">
    <property type="entry name" value="AttH-like"/>
    <property type="match status" value="1"/>
</dbReference>
<reference evidence="1 2" key="1">
    <citation type="submission" date="2015-10" db="EMBL/GenBank/DDBJ databases">
        <title>Metagenome-Assembled Genomes uncover a global brackish microbiome.</title>
        <authorList>
            <person name="Hugerth L.W."/>
            <person name="Larsson J."/>
            <person name="Alneberg J."/>
            <person name="Lindh M.V."/>
            <person name="Legrand C."/>
            <person name="Pinhassi J."/>
            <person name="Andersson A.F."/>
        </authorList>
    </citation>
    <scope>NUCLEOTIDE SEQUENCE [LARGE SCALE GENOMIC DNA]</scope>
    <source>
        <strain evidence="1">BACL6 MAG-120924-bin43</strain>
    </source>
</reference>